<reference evidence="6 7" key="1">
    <citation type="submission" date="2020-04" db="EMBL/GenBank/DDBJ databases">
        <authorList>
            <person name="Kittiwongwattana C."/>
        </authorList>
    </citation>
    <scope>NUCLEOTIDE SEQUENCE [LARGE SCALE GENOMIC DNA]</scope>
    <source>
        <strain evidence="5 7">1303</strain>
        <strain evidence="6">1310</strain>
    </source>
</reference>
<dbReference type="PANTHER" id="PTHR24180:SF57">
    <property type="entry name" value="ANKYRIN REPEAT DOMAIN-CONTAINING PROTEIN 39"/>
    <property type="match status" value="1"/>
</dbReference>
<dbReference type="AlphaFoldDB" id="A0AAE6ZNS8"/>
<evidence type="ECO:0000256" key="3">
    <source>
        <dbReference type="PROSITE-ProRule" id="PRU00023"/>
    </source>
</evidence>
<name>A0AAE6ZNS8_9BACT</name>
<dbReference type="Gene3D" id="1.25.40.20">
    <property type="entry name" value="Ankyrin repeat-containing domain"/>
    <property type="match status" value="1"/>
</dbReference>
<evidence type="ECO:0000313" key="4">
    <source>
        <dbReference type="EMBL" id="QJB36212.1"/>
    </source>
</evidence>
<dbReference type="PANTHER" id="PTHR24180">
    <property type="entry name" value="CYCLIN-DEPENDENT KINASE INHIBITOR 2C-RELATED"/>
    <property type="match status" value="1"/>
</dbReference>
<dbReference type="InterPro" id="IPR002110">
    <property type="entry name" value="Ankyrin_rpt"/>
</dbReference>
<sequence>MFSGDQLLVAQKMFDGDLKGMEQVIKTKQLNPDKLAEKTGYTLLMYASLIEDLHAMKKLLELGADPNVVSSYKGYDTPLGHAVALNHYDMLQLLFSYKANPNPAIGDSPLCDAMMLGGSEHTERKMIDYLLGQGADINHISYGGSNIMEAAIRDDLELASYFLEKGGNPVIAGTGLCPMAGYIEYKEKQKKDRHLPESPYYEKLAAIRKILVDKFQVQFPVKKDTIAEAALRIRLYEKLSPRDKVSVNFNRNYGETLYKADLARINEQK</sequence>
<dbReference type="PROSITE" id="PS50088">
    <property type="entry name" value="ANK_REPEAT"/>
    <property type="match status" value="2"/>
</dbReference>
<feature type="repeat" description="ANK" evidence="3">
    <location>
        <begin position="39"/>
        <end position="71"/>
    </location>
</feature>
<dbReference type="Proteomes" id="UP000502421">
    <property type="component" value="Chromosome"/>
</dbReference>
<dbReference type="EMBL" id="CP051204">
    <property type="protein sequence ID" value="QJB42708.1"/>
    <property type="molecule type" value="Genomic_DNA"/>
</dbReference>
<evidence type="ECO:0000256" key="1">
    <source>
        <dbReference type="ARBA" id="ARBA00022737"/>
    </source>
</evidence>
<dbReference type="SMART" id="SM00248">
    <property type="entry name" value="ANK"/>
    <property type="match status" value="4"/>
</dbReference>
<keyword evidence="7" id="KW-1185">Reference proteome</keyword>
<accession>A0AAE6ZNS8</accession>
<evidence type="ECO:0000313" key="7">
    <source>
        <dbReference type="Proteomes" id="UP000503144"/>
    </source>
</evidence>
<organism evidence="4 6">
    <name type="scientific">Chitinophaga oryzae</name>
    <dbReference type="NCBI Taxonomy" id="2725414"/>
    <lineage>
        <taxon>Bacteria</taxon>
        <taxon>Pseudomonadati</taxon>
        <taxon>Bacteroidota</taxon>
        <taxon>Chitinophagia</taxon>
        <taxon>Chitinophagales</taxon>
        <taxon>Chitinophagaceae</taxon>
        <taxon>Chitinophaga</taxon>
    </lineage>
</organism>
<proteinExistence type="predicted"/>
<keyword evidence="1" id="KW-0677">Repeat</keyword>
<dbReference type="SUPFAM" id="SSF48403">
    <property type="entry name" value="Ankyrin repeat"/>
    <property type="match status" value="1"/>
</dbReference>
<evidence type="ECO:0000256" key="2">
    <source>
        <dbReference type="ARBA" id="ARBA00023043"/>
    </source>
</evidence>
<dbReference type="Proteomes" id="UP000503144">
    <property type="component" value="Chromosome"/>
</dbReference>
<dbReference type="Pfam" id="PF12796">
    <property type="entry name" value="Ank_2"/>
    <property type="match status" value="1"/>
</dbReference>
<dbReference type="InterPro" id="IPR051637">
    <property type="entry name" value="Ank_repeat_dom-contain_49"/>
</dbReference>
<reference evidence="4" key="2">
    <citation type="submission" date="2020-09" db="EMBL/GenBank/DDBJ databases">
        <authorList>
            <person name="Kittiwongwattana C."/>
        </authorList>
    </citation>
    <scope>NUCLEOTIDE SEQUENCE</scope>
    <source>
        <strain evidence="4">1310</strain>
    </source>
</reference>
<gene>
    <name evidence="5" type="ORF">HF324_21915</name>
    <name evidence="4" type="ORF">HF329_22000</name>
</gene>
<feature type="repeat" description="ANK" evidence="3">
    <location>
        <begin position="105"/>
        <end position="142"/>
    </location>
</feature>
<keyword evidence="2 3" id="KW-0040">ANK repeat</keyword>
<protein>
    <submittedName>
        <fullName evidence="4">Ankyrin repeat domain-containing protein</fullName>
    </submittedName>
</protein>
<dbReference type="InterPro" id="IPR036770">
    <property type="entry name" value="Ankyrin_rpt-contain_sf"/>
</dbReference>
<evidence type="ECO:0000313" key="6">
    <source>
        <dbReference type="Proteomes" id="UP000502421"/>
    </source>
</evidence>
<dbReference type="EMBL" id="CP051205">
    <property type="protein sequence ID" value="QJB36212.1"/>
    <property type="molecule type" value="Genomic_DNA"/>
</dbReference>
<dbReference type="KEGG" id="coy:HF329_22000"/>
<evidence type="ECO:0000313" key="5">
    <source>
        <dbReference type="EMBL" id="QJB42708.1"/>
    </source>
</evidence>